<evidence type="ECO:0000313" key="15">
    <source>
        <dbReference type="Proteomes" id="UP000242188"/>
    </source>
</evidence>
<feature type="transmembrane region" description="Helical" evidence="13">
    <location>
        <begin position="49"/>
        <end position="68"/>
    </location>
</feature>
<keyword evidence="7" id="KW-0915">Sodium</keyword>
<feature type="region of interest" description="Disordered" evidence="12">
    <location>
        <begin position="625"/>
        <end position="673"/>
    </location>
</feature>
<evidence type="ECO:0000256" key="6">
    <source>
        <dbReference type="ARBA" id="ARBA00022989"/>
    </source>
</evidence>
<evidence type="ECO:0000256" key="4">
    <source>
        <dbReference type="ARBA" id="ARBA00022475"/>
    </source>
</evidence>
<organism evidence="14 15">
    <name type="scientific">Mizuhopecten yessoensis</name>
    <name type="common">Japanese scallop</name>
    <name type="synonym">Patinopecten yessoensis</name>
    <dbReference type="NCBI Taxonomy" id="6573"/>
    <lineage>
        <taxon>Eukaryota</taxon>
        <taxon>Metazoa</taxon>
        <taxon>Spiralia</taxon>
        <taxon>Lophotrochozoa</taxon>
        <taxon>Mollusca</taxon>
        <taxon>Bivalvia</taxon>
        <taxon>Autobranchia</taxon>
        <taxon>Pteriomorphia</taxon>
        <taxon>Pectinida</taxon>
        <taxon>Pectinoidea</taxon>
        <taxon>Pectinidae</taxon>
        <taxon>Mizuhopecten</taxon>
    </lineage>
</organism>
<feature type="transmembrane region" description="Helical" evidence="13">
    <location>
        <begin position="7"/>
        <end position="29"/>
    </location>
</feature>
<keyword evidence="10" id="KW-0739">Sodium transport</keyword>
<feature type="transmembrane region" description="Helical" evidence="13">
    <location>
        <begin position="437"/>
        <end position="456"/>
    </location>
</feature>
<evidence type="ECO:0000256" key="13">
    <source>
        <dbReference type="SAM" id="Phobius"/>
    </source>
</evidence>
<keyword evidence="8" id="KW-0406">Ion transport</keyword>
<evidence type="ECO:0000256" key="12">
    <source>
        <dbReference type="SAM" id="MobiDB-lite"/>
    </source>
</evidence>
<feature type="transmembrane region" description="Helical" evidence="13">
    <location>
        <begin position="156"/>
        <end position="175"/>
    </location>
</feature>
<evidence type="ECO:0000313" key="14">
    <source>
        <dbReference type="EMBL" id="OWF53335.1"/>
    </source>
</evidence>
<gene>
    <name evidence="14" type="ORF">KP79_PYT00448</name>
</gene>
<evidence type="ECO:0000256" key="11">
    <source>
        <dbReference type="RuleBase" id="RU362091"/>
    </source>
</evidence>
<dbReference type="AlphaFoldDB" id="A0A210QX81"/>
<feature type="transmembrane region" description="Helical" evidence="13">
    <location>
        <begin position="321"/>
        <end position="343"/>
    </location>
</feature>
<reference evidence="14 15" key="1">
    <citation type="journal article" date="2017" name="Nat. Ecol. Evol.">
        <title>Scallop genome provides insights into evolution of bilaterian karyotype and development.</title>
        <authorList>
            <person name="Wang S."/>
            <person name="Zhang J."/>
            <person name="Jiao W."/>
            <person name="Li J."/>
            <person name="Xun X."/>
            <person name="Sun Y."/>
            <person name="Guo X."/>
            <person name="Huan P."/>
            <person name="Dong B."/>
            <person name="Zhang L."/>
            <person name="Hu X."/>
            <person name="Sun X."/>
            <person name="Wang J."/>
            <person name="Zhao C."/>
            <person name="Wang Y."/>
            <person name="Wang D."/>
            <person name="Huang X."/>
            <person name="Wang R."/>
            <person name="Lv J."/>
            <person name="Li Y."/>
            <person name="Zhang Z."/>
            <person name="Liu B."/>
            <person name="Lu W."/>
            <person name="Hui Y."/>
            <person name="Liang J."/>
            <person name="Zhou Z."/>
            <person name="Hou R."/>
            <person name="Li X."/>
            <person name="Liu Y."/>
            <person name="Li H."/>
            <person name="Ning X."/>
            <person name="Lin Y."/>
            <person name="Zhao L."/>
            <person name="Xing Q."/>
            <person name="Dou J."/>
            <person name="Li Y."/>
            <person name="Mao J."/>
            <person name="Guo H."/>
            <person name="Dou H."/>
            <person name="Li T."/>
            <person name="Mu C."/>
            <person name="Jiang W."/>
            <person name="Fu Q."/>
            <person name="Fu X."/>
            <person name="Miao Y."/>
            <person name="Liu J."/>
            <person name="Yu Q."/>
            <person name="Li R."/>
            <person name="Liao H."/>
            <person name="Li X."/>
            <person name="Kong Y."/>
            <person name="Jiang Z."/>
            <person name="Chourrout D."/>
            <person name="Li R."/>
            <person name="Bao Z."/>
        </authorList>
    </citation>
    <scope>NUCLEOTIDE SEQUENCE [LARGE SCALE GENOMIC DNA]</scope>
    <source>
        <strain evidence="14 15">PY_sf001</strain>
    </source>
</reference>
<dbReference type="EMBL" id="NEDP02001380">
    <property type="protein sequence ID" value="OWF53335.1"/>
    <property type="molecule type" value="Genomic_DNA"/>
</dbReference>
<comment type="caution">
    <text evidence="14">The sequence shown here is derived from an EMBL/GenBank/DDBJ whole genome shotgun (WGS) entry which is preliminary data.</text>
</comment>
<feature type="transmembrane region" description="Helical" evidence="13">
    <location>
        <begin position="80"/>
        <end position="101"/>
    </location>
</feature>
<protein>
    <submittedName>
        <fullName evidence="14">Sodium-coupled monocarboxylate transporter 1</fullName>
    </submittedName>
</protein>
<dbReference type="InterPro" id="IPR038377">
    <property type="entry name" value="Na/Glc_symporter_sf"/>
</dbReference>
<dbReference type="GO" id="GO:0015293">
    <property type="term" value="F:symporter activity"/>
    <property type="evidence" value="ECO:0007669"/>
    <property type="project" value="TreeGrafter"/>
</dbReference>
<feature type="transmembrane region" description="Helical" evidence="13">
    <location>
        <begin position="182"/>
        <end position="205"/>
    </location>
</feature>
<evidence type="ECO:0000256" key="5">
    <source>
        <dbReference type="ARBA" id="ARBA00022692"/>
    </source>
</evidence>
<dbReference type="GO" id="GO:0006814">
    <property type="term" value="P:sodium ion transport"/>
    <property type="evidence" value="ECO:0007669"/>
    <property type="project" value="UniProtKB-KW"/>
</dbReference>
<keyword evidence="5 13" id="KW-0812">Transmembrane</keyword>
<dbReference type="GO" id="GO:0005886">
    <property type="term" value="C:plasma membrane"/>
    <property type="evidence" value="ECO:0007669"/>
    <property type="project" value="UniProtKB-SubCell"/>
</dbReference>
<feature type="transmembrane region" description="Helical" evidence="13">
    <location>
        <begin position="412"/>
        <end position="432"/>
    </location>
</feature>
<dbReference type="Gene3D" id="1.20.1730.10">
    <property type="entry name" value="Sodium/glucose cotransporter"/>
    <property type="match status" value="1"/>
</dbReference>
<keyword evidence="9 13" id="KW-0472">Membrane</keyword>
<dbReference type="PANTHER" id="PTHR42985:SF40">
    <property type="entry name" value="LD47995P-RELATED"/>
    <property type="match status" value="1"/>
</dbReference>
<dbReference type="PANTHER" id="PTHR42985">
    <property type="entry name" value="SODIUM-COUPLED MONOCARBOXYLATE TRANSPORTER"/>
    <property type="match status" value="1"/>
</dbReference>
<evidence type="ECO:0000256" key="8">
    <source>
        <dbReference type="ARBA" id="ARBA00023065"/>
    </source>
</evidence>
<accession>A0A210QX81</accession>
<evidence type="ECO:0000256" key="10">
    <source>
        <dbReference type="ARBA" id="ARBA00023201"/>
    </source>
</evidence>
<keyword evidence="4" id="KW-1003">Cell membrane</keyword>
<name>A0A210QX81_MIZYE</name>
<evidence type="ECO:0000256" key="1">
    <source>
        <dbReference type="ARBA" id="ARBA00004651"/>
    </source>
</evidence>
<evidence type="ECO:0000256" key="3">
    <source>
        <dbReference type="ARBA" id="ARBA00022448"/>
    </source>
</evidence>
<feature type="transmembrane region" description="Helical" evidence="13">
    <location>
        <begin position="380"/>
        <end position="400"/>
    </location>
</feature>
<dbReference type="NCBIfam" id="TIGR00813">
    <property type="entry name" value="sss"/>
    <property type="match status" value="1"/>
</dbReference>
<sequence length="673" mass="74049">MARNFDVYDWIVFVVILLVSVGIGIYHALAGGRQRTTGEFLMGNRKMSLIPTALSILVSFQSAILILGAPAEMYTKGTQYYLYTFGQMLAVLLASVVYVPLFYPLRLTSMYEYLELRFNSRAAKLTGTIINIISTLIYSGLASFAPSTALQAMTGFPEWASFIILGVVCTLYTFLGGLKAVIWVDAFQFLIMMTGILAILIKGVLEVGGFGEVWRLNKEWDRVNFWNFDPDPTVRHTFWGLIVGSTLNWVGSYGASQSSIQRYSALRSLKEAKIAILVNCFGVFILLTGACLMGVSAFAYYAQLGCDPLTSGMIKNKNQLIPHFVLDILNIPGLPGLFVASLFSGSLSSLSSNLSSLSAITWEDILKPHFNLRSERTKAWITRSIVFIYGAVGIGVTFIVKNLKGTVLQASLSFMGAASGSLNGIVILGAFFPCCNWIGAVAGSLVSYAVMLWINIGKYTVIGSSETLEFPTSNCSSDTDISLLNLTSLYSLPTHSPGTILDYSTMAEIQLAYMNSTAVSEMITESPSMATSVNALTKLYSLSYLWFSTFGTLVCVIVGLIVSLITGPTKRHEVPPKYLIPVFDIFCCCLPQKIRTFLHCNIDHTRIHENEQIHEEQINTSVTDPNVYLSRGSKEDQPTVPIDKTGVNHTFQNDTGAYQRYKSPDDIDEDTKM</sequence>
<dbReference type="PROSITE" id="PS50283">
    <property type="entry name" value="NA_SOLUT_SYMP_3"/>
    <property type="match status" value="1"/>
</dbReference>
<keyword evidence="6 13" id="KW-1133">Transmembrane helix</keyword>
<feature type="transmembrane region" description="Helical" evidence="13">
    <location>
        <begin position="544"/>
        <end position="567"/>
    </location>
</feature>
<feature type="transmembrane region" description="Helical" evidence="13">
    <location>
        <begin position="236"/>
        <end position="255"/>
    </location>
</feature>
<dbReference type="CDD" id="cd11492">
    <property type="entry name" value="SLC5sbd_NIS-SMVT"/>
    <property type="match status" value="1"/>
</dbReference>
<dbReference type="Proteomes" id="UP000242188">
    <property type="component" value="Unassembled WGS sequence"/>
</dbReference>
<dbReference type="OrthoDB" id="6132759at2759"/>
<dbReference type="InterPro" id="IPR001734">
    <property type="entry name" value="Na/solute_symporter"/>
</dbReference>
<feature type="transmembrane region" description="Helical" evidence="13">
    <location>
        <begin position="122"/>
        <end position="144"/>
    </location>
</feature>
<evidence type="ECO:0000256" key="7">
    <source>
        <dbReference type="ARBA" id="ARBA00023053"/>
    </source>
</evidence>
<dbReference type="Pfam" id="PF00474">
    <property type="entry name" value="SSF"/>
    <property type="match status" value="1"/>
</dbReference>
<feature type="compositionally biased region" description="Polar residues" evidence="12">
    <location>
        <begin position="647"/>
        <end position="656"/>
    </location>
</feature>
<comment type="similarity">
    <text evidence="2 11">Belongs to the sodium:solute symporter (SSF) (TC 2.A.21) family.</text>
</comment>
<feature type="transmembrane region" description="Helical" evidence="13">
    <location>
        <begin position="276"/>
        <end position="301"/>
    </location>
</feature>
<dbReference type="InterPro" id="IPR051163">
    <property type="entry name" value="Sodium:Solute_Symporter_SSF"/>
</dbReference>
<proteinExistence type="inferred from homology"/>
<keyword evidence="3" id="KW-0813">Transport</keyword>
<comment type="subcellular location">
    <subcellularLocation>
        <location evidence="1">Cell membrane</location>
        <topology evidence="1">Multi-pass membrane protein</topology>
    </subcellularLocation>
</comment>
<evidence type="ECO:0000256" key="2">
    <source>
        <dbReference type="ARBA" id="ARBA00006434"/>
    </source>
</evidence>
<evidence type="ECO:0000256" key="9">
    <source>
        <dbReference type="ARBA" id="ARBA00023136"/>
    </source>
</evidence>
<feature type="compositionally biased region" description="Basic and acidic residues" evidence="12">
    <location>
        <begin position="662"/>
        <end position="673"/>
    </location>
</feature>
<keyword evidence="15" id="KW-1185">Reference proteome</keyword>